<evidence type="ECO:0000259" key="8">
    <source>
        <dbReference type="Pfam" id="PF03176"/>
    </source>
</evidence>
<organism evidence="9 10">
    <name type="scientific">Rugosimonospora acidiphila</name>
    <dbReference type="NCBI Taxonomy" id="556531"/>
    <lineage>
        <taxon>Bacteria</taxon>
        <taxon>Bacillati</taxon>
        <taxon>Actinomycetota</taxon>
        <taxon>Actinomycetes</taxon>
        <taxon>Micromonosporales</taxon>
        <taxon>Micromonosporaceae</taxon>
        <taxon>Rugosimonospora</taxon>
    </lineage>
</organism>
<dbReference type="PANTHER" id="PTHR33406">
    <property type="entry name" value="MEMBRANE PROTEIN MJ1562-RELATED"/>
    <property type="match status" value="1"/>
</dbReference>
<proteinExistence type="inferred from homology"/>
<evidence type="ECO:0000313" key="9">
    <source>
        <dbReference type="EMBL" id="GAA5186808.1"/>
    </source>
</evidence>
<feature type="transmembrane region" description="Helical" evidence="7">
    <location>
        <begin position="67"/>
        <end position="86"/>
    </location>
</feature>
<feature type="transmembrane region" description="Helical" evidence="7">
    <location>
        <begin position="38"/>
        <end position="55"/>
    </location>
</feature>
<evidence type="ECO:0000256" key="1">
    <source>
        <dbReference type="ARBA" id="ARBA00004651"/>
    </source>
</evidence>
<dbReference type="RefSeq" id="WP_345630624.1">
    <property type="nucleotide sequence ID" value="NZ_BAABJQ010000008.1"/>
</dbReference>
<dbReference type="InterPro" id="IPR004869">
    <property type="entry name" value="MMPL_dom"/>
</dbReference>
<accession>A0ABP9RVJ6</accession>
<gene>
    <name evidence="9" type="ORF">GCM10023322_33850</name>
</gene>
<evidence type="ECO:0000256" key="7">
    <source>
        <dbReference type="SAM" id="Phobius"/>
    </source>
</evidence>
<dbReference type="Proteomes" id="UP001501570">
    <property type="component" value="Unassembled WGS sequence"/>
</dbReference>
<dbReference type="EMBL" id="BAABJQ010000008">
    <property type="protein sequence ID" value="GAA5186808.1"/>
    <property type="molecule type" value="Genomic_DNA"/>
</dbReference>
<evidence type="ECO:0000256" key="5">
    <source>
        <dbReference type="ARBA" id="ARBA00022989"/>
    </source>
</evidence>
<keyword evidence="3" id="KW-1003">Cell membrane</keyword>
<dbReference type="Pfam" id="PF03176">
    <property type="entry name" value="MMPL"/>
    <property type="match status" value="1"/>
</dbReference>
<keyword evidence="4 7" id="KW-0812">Transmembrane</keyword>
<keyword evidence="6 7" id="KW-0472">Membrane</keyword>
<evidence type="ECO:0000256" key="2">
    <source>
        <dbReference type="ARBA" id="ARBA00010157"/>
    </source>
</evidence>
<dbReference type="Gene3D" id="1.20.1640.10">
    <property type="entry name" value="Multidrug efflux transporter AcrB transmembrane domain"/>
    <property type="match status" value="1"/>
</dbReference>
<dbReference type="InterPro" id="IPR050545">
    <property type="entry name" value="Mycobact_MmpL"/>
</dbReference>
<comment type="caution">
    <text evidence="9">The sequence shown here is derived from an EMBL/GenBank/DDBJ whole genome shotgun (WGS) entry which is preliminary data.</text>
</comment>
<keyword evidence="10" id="KW-1185">Reference proteome</keyword>
<keyword evidence="5 7" id="KW-1133">Transmembrane helix</keyword>
<dbReference type="PANTHER" id="PTHR33406:SF11">
    <property type="entry name" value="MEMBRANE PROTEIN SCO6666-RELATED"/>
    <property type="match status" value="1"/>
</dbReference>
<dbReference type="SUPFAM" id="SSF82866">
    <property type="entry name" value="Multidrug efflux transporter AcrB transmembrane domain"/>
    <property type="match status" value="1"/>
</dbReference>
<evidence type="ECO:0000256" key="6">
    <source>
        <dbReference type="ARBA" id="ARBA00023136"/>
    </source>
</evidence>
<sequence length="129" mass="13773">MLLGLSMDYKVFLVAGMRERFAHGEPARTAVASGFRHAAKAVVAAALIMVGVFGNGEIEGDATIRPIAFALAIGILADAFIVRMALVPAVMTLFGKSAWWLPAWIARLLPHIDIEGTTLNRRSSGTPRG</sequence>
<comment type="subcellular location">
    <subcellularLocation>
        <location evidence="1">Cell membrane</location>
        <topology evidence="1">Multi-pass membrane protein</topology>
    </subcellularLocation>
</comment>
<reference evidence="10" key="1">
    <citation type="journal article" date="2019" name="Int. J. Syst. Evol. Microbiol.">
        <title>The Global Catalogue of Microorganisms (GCM) 10K type strain sequencing project: providing services to taxonomists for standard genome sequencing and annotation.</title>
        <authorList>
            <consortium name="The Broad Institute Genomics Platform"/>
            <consortium name="The Broad Institute Genome Sequencing Center for Infectious Disease"/>
            <person name="Wu L."/>
            <person name="Ma J."/>
        </authorList>
    </citation>
    <scope>NUCLEOTIDE SEQUENCE [LARGE SCALE GENOMIC DNA]</scope>
    <source>
        <strain evidence="10">JCM 18304</strain>
    </source>
</reference>
<protein>
    <recommendedName>
        <fullName evidence="8">Membrane transport protein MMPL domain-containing protein</fullName>
    </recommendedName>
</protein>
<feature type="domain" description="Membrane transport protein MMPL" evidence="8">
    <location>
        <begin position="1"/>
        <end position="100"/>
    </location>
</feature>
<evidence type="ECO:0000313" key="10">
    <source>
        <dbReference type="Proteomes" id="UP001501570"/>
    </source>
</evidence>
<evidence type="ECO:0000256" key="3">
    <source>
        <dbReference type="ARBA" id="ARBA00022475"/>
    </source>
</evidence>
<evidence type="ECO:0000256" key="4">
    <source>
        <dbReference type="ARBA" id="ARBA00022692"/>
    </source>
</evidence>
<name>A0ABP9RVJ6_9ACTN</name>
<comment type="similarity">
    <text evidence="2">Belongs to the resistance-nodulation-cell division (RND) (TC 2.A.6) family. MmpL subfamily.</text>
</comment>